<evidence type="ECO:0000313" key="2">
    <source>
        <dbReference type="EMBL" id="CAG2188476.1"/>
    </source>
</evidence>
<reference evidence="2" key="1">
    <citation type="submission" date="2021-03" db="EMBL/GenBank/DDBJ databases">
        <authorList>
            <person name="Bekaert M."/>
        </authorList>
    </citation>
    <scope>NUCLEOTIDE SEQUENCE</scope>
</reference>
<dbReference type="AlphaFoldDB" id="A0A8S3PY97"/>
<gene>
    <name evidence="2" type="ORF">MEDL_3886</name>
</gene>
<evidence type="ECO:0000313" key="3">
    <source>
        <dbReference type="Proteomes" id="UP000683360"/>
    </source>
</evidence>
<sequence>MILEYIGGVKQESDSHLHIQTRVLQNQAEAYQHQYAKELWMTKRISLPVGSGICYSCIRKYPVSQDSKQALITDIGMYILVDEVKINVPKCTPYFLKWARTIEHAKKSSSRLTLPDKAAAEQDSDSSSSDTTEESDSDNSSSNSSSTADTVETINVNIEVDILFDL</sequence>
<keyword evidence="3" id="KW-1185">Reference proteome</keyword>
<protein>
    <submittedName>
        <fullName evidence="2">Uncharacterized protein</fullName>
    </submittedName>
</protein>
<accession>A0A8S3PY97</accession>
<dbReference type="EMBL" id="CAJPWZ010000241">
    <property type="protein sequence ID" value="CAG2188476.1"/>
    <property type="molecule type" value="Genomic_DNA"/>
</dbReference>
<organism evidence="2 3">
    <name type="scientific">Mytilus edulis</name>
    <name type="common">Blue mussel</name>
    <dbReference type="NCBI Taxonomy" id="6550"/>
    <lineage>
        <taxon>Eukaryota</taxon>
        <taxon>Metazoa</taxon>
        <taxon>Spiralia</taxon>
        <taxon>Lophotrochozoa</taxon>
        <taxon>Mollusca</taxon>
        <taxon>Bivalvia</taxon>
        <taxon>Autobranchia</taxon>
        <taxon>Pteriomorphia</taxon>
        <taxon>Mytilida</taxon>
        <taxon>Mytiloidea</taxon>
        <taxon>Mytilidae</taxon>
        <taxon>Mytilinae</taxon>
        <taxon>Mytilus</taxon>
    </lineage>
</organism>
<comment type="caution">
    <text evidence="2">The sequence shown here is derived from an EMBL/GenBank/DDBJ whole genome shotgun (WGS) entry which is preliminary data.</text>
</comment>
<proteinExistence type="predicted"/>
<feature type="region of interest" description="Disordered" evidence="1">
    <location>
        <begin position="111"/>
        <end position="149"/>
    </location>
</feature>
<evidence type="ECO:0000256" key="1">
    <source>
        <dbReference type="SAM" id="MobiDB-lite"/>
    </source>
</evidence>
<dbReference type="Proteomes" id="UP000683360">
    <property type="component" value="Unassembled WGS sequence"/>
</dbReference>
<name>A0A8S3PY97_MYTED</name>